<dbReference type="GO" id="GO:0016747">
    <property type="term" value="F:acyltransferase activity, transferring groups other than amino-acyl groups"/>
    <property type="evidence" value="ECO:0007669"/>
    <property type="project" value="InterPro"/>
</dbReference>
<dbReference type="InterPro" id="IPR016181">
    <property type="entry name" value="Acyl_CoA_acyltransferase"/>
</dbReference>
<dbReference type="PANTHER" id="PTHR43451">
    <property type="entry name" value="ACETYLTRANSFERASE (GNAT) FAMILY PROTEIN"/>
    <property type="match status" value="1"/>
</dbReference>
<dbReference type="Pfam" id="PF13673">
    <property type="entry name" value="Acetyltransf_10"/>
    <property type="match status" value="1"/>
</dbReference>
<dbReference type="EMBL" id="RAQO01000009">
    <property type="protein sequence ID" value="RKF14273.1"/>
    <property type="molecule type" value="Genomic_DNA"/>
</dbReference>
<dbReference type="PANTHER" id="PTHR43451:SF1">
    <property type="entry name" value="ACETYLTRANSFERASE"/>
    <property type="match status" value="1"/>
</dbReference>
<protein>
    <submittedName>
        <fullName evidence="2">GNAT family N-acetyltransferase</fullName>
    </submittedName>
</protein>
<dbReference type="PROSITE" id="PS51186">
    <property type="entry name" value="GNAT"/>
    <property type="match status" value="1"/>
</dbReference>
<dbReference type="Gene3D" id="3.40.630.30">
    <property type="match status" value="1"/>
</dbReference>
<name>A0A420E7X3_9ALTE</name>
<dbReference type="Proteomes" id="UP000286482">
    <property type="component" value="Unassembled WGS sequence"/>
</dbReference>
<keyword evidence="3" id="KW-1185">Reference proteome</keyword>
<evidence type="ECO:0000313" key="2">
    <source>
        <dbReference type="EMBL" id="RKF14273.1"/>
    </source>
</evidence>
<proteinExistence type="predicted"/>
<gene>
    <name evidence="2" type="ORF">DBZ36_16545</name>
</gene>
<sequence length="156" mass="18484">MRIRSFNASDSQALWQLKFDTIRNVNCAHYNQEQLKAWAPDDMDMSFWFTRISQMDPLILEHQNTILGFADLQADGYIDHFFCHKDYIGQGHGRLLMQEVLSQANKHKITRLYSQVSITAKPFFENFNFQQVKAQQVMVKGVTLDNFLMERQMEWR</sequence>
<feature type="domain" description="N-acetyltransferase" evidence="1">
    <location>
        <begin position="1"/>
        <end position="154"/>
    </location>
</feature>
<accession>A0A420E7X3</accession>
<dbReference type="InterPro" id="IPR052564">
    <property type="entry name" value="N-acetyltrans/Recomb-assoc"/>
</dbReference>
<dbReference type="AlphaFoldDB" id="A0A420E7X3"/>
<evidence type="ECO:0000313" key="3">
    <source>
        <dbReference type="Proteomes" id="UP000286482"/>
    </source>
</evidence>
<comment type="caution">
    <text evidence="2">The sequence shown here is derived from an EMBL/GenBank/DDBJ whole genome shotgun (WGS) entry which is preliminary data.</text>
</comment>
<reference evidence="2 3" key="1">
    <citation type="submission" date="2018-09" db="EMBL/GenBank/DDBJ databases">
        <authorList>
            <person name="Wang Z."/>
        </authorList>
    </citation>
    <scope>NUCLEOTIDE SEQUENCE [LARGE SCALE GENOMIC DNA]</scope>
    <source>
        <strain evidence="2 3">ALS 81</strain>
    </source>
</reference>
<evidence type="ECO:0000259" key="1">
    <source>
        <dbReference type="PROSITE" id="PS51186"/>
    </source>
</evidence>
<keyword evidence="2" id="KW-0808">Transferase</keyword>
<dbReference type="RefSeq" id="WP_120356084.1">
    <property type="nucleotide sequence ID" value="NZ_RAQO01000009.1"/>
</dbReference>
<dbReference type="InterPro" id="IPR000182">
    <property type="entry name" value="GNAT_dom"/>
</dbReference>
<dbReference type="OrthoDB" id="5355033at2"/>
<dbReference type="SUPFAM" id="SSF55729">
    <property type="entry name" value="Acyl-CoA N-acyltransferases (Nat)"/>
    <property type="match status" value="1"/>
</dbReference>
<dbReference type="CDD" id="cd04301">
    <property type="entry name" value="NAT_SF"/>
    <property type="match status" value="1"/>
</dbReference>
<organism evidence="2 3">
    <name type="scientific">Alginatibacterium sediminis</name>
    <dbReference type="NCBI Taxonomy" id="2164068"/>
    <lineage>
        <taxon>Bacteria</taxon>
        <taxon>Pseudomonadati</taxon>
        <taxon>Pseudomonadota</taxon>
        <taxon>Gammaproteobacteria</taxon>
        <taxon>Alteromonadales</taxon>
        <taxon>Alteromonadaceae</taxon>
        <taxon>Alginatibacterium</taxon>
    </lineage>
</organism>